<accession>A0AB94IDW4</accession>
<dbReference type="NCBIfam" id="TIGR01854">
    <property type="entry name" value="lipid_A_lpxH"/>
    <property type="match status" value="1"/>
</dbReference>
<evidence type="ECO:0000256" key="7">
    <source>
        <dbReference type="ARBA" id="ARBA00023098"/>
    </source>
</evidence>
<evidence type="ECO:0000256" key="9">
    <source>
        <dbReference type="ARBA" id="ARBA00023211"/>
    </source>
</evidence>
<dbReference type="EC" id="3.6.1.54" evidence="10"/>
<name>A0AB94IDW4_9GAMM</name>
<feature type="binding site" evidence="10">
    <location>
        <position position="159"/>
    </location>
    <ligand>
        <name>substrate</name>
    </ligand>
</feature>
<feature type="binding site" evidence="10">
    <location>
        <position position="10"/>
    </location>
    <ligand>
        <name>Mn(2+)</name>
        <dbReference type="ChEBI" id="CHEBI:29035"/>
        <label>1</label>
    </ligand>
</feature>
<feature type="binding site" evidence="10">
    <location>
        <position position="78"/>
    </location>
    <ligand>
        <name>Mn(2+)</name>
        <dbReference type="ChEBI" id="CHEBI:29035"/>
        <label>2</label>
    </ligand>
</feature>
<feature type="binding site" evidence="10">
    <location>
        <position position="166"/>
    </location>
    <ligand>
        <name>substrate</name>
    </ligand>
</feature>
<comment type="catalytic activity">
    <reaction evidence="10">
        <text>UDP-2-N,3-O-bis[(3R)-3-hydroxytetradecanoyl]-alpha-D-glucosamine + H2O = 2-N,3-O-bis[(3R)-3-hydroxytetradecanoyl]-alpha-D-glucosaminyl 1-phosphate + UMP + 2 H(+)</text>
        <dbReference type="Rhea" id="RHEA:25213"/>
        <dbReference type="ChEBI" id="CHEBI:15377"/>
        <dbReference type="ChEBI" id="CHEBI:15378"/>
        <dbReference type="ChEBI" id="CHEBI:57865"/>
        <dbReference type="ChEBI" id="CHEBI:57957"/>
        <dbReference type="ChEBI" id="CHEBI:78847"/>
        <dbReference type="EC" id="3.6.1.54"/>
    </reaction>
</comment>
<dbReference type="NCBIfam" id="NF003743">
    <property type="entry name" value="PRK05340.1"/>
    <property type="match status" value="1"/>
</dbReference>
<protein>
    <recommendedName>
        <fullName evidence="10">UDP-2,3-diacylglucosamine hydrolase</fullName>
        <ecNumber evidence="10">3.6.1.54</ecNumber>
    </recommendedName>
    <alternativeName>
        <fullName evidence="10">UDP-2,3-diacylglucosamine diphosphatase</fullName>
    </alternativeName>
</protein>
<dbReference type="InterPro" id="IPR004843">
    <property type="entry name" value="Calcineurin-like_PHP"/>
</dbReference>
<keyword evidence="3 10" id="KW-0997">Cell inner membrane</keyword>
<keyword evidence="7 10" id="KW-0443">Lipid metabolism</keyword>
<keyword evidence="5 10" id="KW-0479">Metal-binding</keyword>
<evidence type="ECO:0000256" key="2">
    <source>
        <dbReference type="ARBA" id="ARBA00022516"/>
    </source>
</evidence>
<dbReference type="GO" id="GO:0005737">
    <property type="term" value="C:cytoplasm"/>
    <property type="evidence" value="ECO:0007669"/>
    <property type="project" value="InterPro"/>
</dbReference>
<keyword evidence="8 10" id="KW-0472">Membrane</keyword>
<proteinExistence type="inferred from homology"/>
<evidence type="ECO:0000256" key="8">
    <source>
        <dbReference type="ARBA" id="ARBA00023136"/>
    </source>
</evidence>
<dbReference type="InterPro" id="IPR029052">
    <property type="entry name" value="Metallo-depent_PP-like"/>
</dbReference>
<dbReference type="InterPro" id="IPR010138">
    <property type="entry name" value="UDP-diacylglucosamine_Hdrlase"/>
</dbReference>
<dbReference type="InterPro" id="IPR043461">
    <property type="entry name" value="LpxH-like"/>
</dbReference>
<comment type="caution">
    <text evidence="12">The sequence shown here is derived from an EMBL/GenBank/DDBJ whole genome shotgun (WGS) entry which is preliminary data.</text>
</comment>
<dbReference type="SUPFAM" id="SSF56300">
    <property type="entry name" value="Metallo-dependent phosphatases"/>
    <property type="match status" value="1"/>
</dbReference>
<feature type="binding site" evidence="10">
    <location>
        <position position="40"/>
    </location>
    <ligand>
        <name>Mn(2+)</name>
        <dbReference type="ChEBI" id="CHEBI:29035"/>
        <label>1</label>
    </ligand>
</feature>
<feature type="binding site" evidence="10">
    <location>
        <position position="163"/>
    </location>
    <ligand>
        <name>substrate</name>
    </ligand>
</feature>
<keyword evidence="1 10" id="KW-1003">Cell membrane</keyword>
<comment type="subcellular location">
    <subcellularLocation>
        <location evidence="10">Cell inner membrane</location>
        <topology evidence="10">Peripheral membrane protein</topology>
        <orientation evidence="10">Cytoplasmic side</orientation>
    </subcellularLocation>
</comment>
<dbReference type="PANTHER" id="PTHR34990">
    <property type="entry name" value="UDP-2,3-DIACYLGLUCOSAMINE HYDROLASE-RELATED"/>
    <property type="match status" value="1"/>
</dbReference>
<reference evidence="12 13" key="1">
    <citation type="journal article" date="2014" name="Appl. Environ. Microbiol.">
        <title>Genomic features of a bumble bee symbiont reflect its host environment.</title>
        <authorList>
            <person name="Martinson V.G."/>
            <person name="Magoc T."/>
            <person name="Koch H."/>
            <person name="Salzberg S.L."/>
            <person name="Moran N.A."/>
        </authorList>
    </citation>
    <scope>NUCLEOTIDE SEQUENCE [LARGE SCALE GENOMIC DNA]</scope>
    <source>
        <strain evidence="12 13">Bimp</strain>
    </source>
</reference>
<evidence type="ECO:0000313" key="13">
    <source>
        <dbReference type="Proteomes" id="UP000506160"/>
    </source>
</evidence>
<keyword evidence="4 10" id="KW-0441">Lipid A biosynthesis</keyword>
<feature type="binding site" evidence="10">
    <location>
        <position position="194"/>
    </location>
    <ligand>
        <name>substrate</name>
    </ligand>
</feature>
<evidence type="ECO:0000256" key="3">
    <source>
        <dbReference type="ARBA" id="ARBA00022519"/>
    </source>
</evidence>
<feature type="binding site" evidence="10">
    <location>
        <position position="113"/>
    </location>
    <ligand>
        <name>Mn(2+)</name>
        <dbReference type="ChEBI" id="CHEBI:29035"/>
        <label>2</label>
    </ligand>
</feature>
<feature type="binding site" evidence="10">
    <location>
        <position position="121"/>
    </location>
    <ligand>
        <name>substrate</name>
    </ligand>
</feature>
<gene>
    <name evidence="10" type="primary">lpxH</name>
    <name evidence="12" type="ORF">O970_02605</name>
</gene>
<evidence type="ECO:0000256" key="4">
    <source>
        <dbReference type="ARBA" id="ARBA00022556"/>
    </source>
</evidence>
<sequence>MLRYFIADIHLNESEPEILAYFERFLQQLPDHCELYILGDLFDYWIGDDAITDLHISIANQIKSLTRRGIRTFFMVGNRDFLLGKNYAKLSGMTLLPDIHIITHQHKRLMIMHGDLLCTDDKGYQRLRRILHCGLLQKLFGFLPVWVRNKIAARMRERSQRSNANKSLQIMDVNQKTVDEIMLHYQADILIHGHTHRPAHIQSLLEAKNVERFVLGAWHDKADYVVADDTIIMLKLR</sequence>
<dbReference type="GO" id="GO:0008758">
    <property type="term" value="F:UDP-2,3-diacylglucosamine hydrolase activity"/>
    <property type="evidence" value="ECO:0007669"/>
    <property type="project" value="UniProtKB-UniRule"/>
</dbReference>
<feature type="binding site" evidence="10">
    <location>
        <begin position="78"/>
        <end position="79"/>
    </location>
    <ligand>
        <name>substrate</name>
    </ligand>
</feature>
<feature type="binding site" evidence="10">
    <location>
        <position position="40"/>
    </location>
    <ligand>
        <name>Mn(2+)</name>
        <dbReference type="ChEBI" id="CHEBI:29035"/>
        <label>2</label>
    </ligand>
</feature>
<feature type="domain" description="Calcineurin-like phosphoesterase" evidence="11">
    <location>
        <begin position="4"/>
        <end position="198"/>
    </location>
</feature>
<dbReference type="GO" id="GO:0019897">
    <property type="term" value="C:extrinsic component of plasma membrane"/>
    <property type="evidence" value="ECO:0007669"/>
    <property type="project" value="UniProtKB-UniRule"/>
</dbReference>
<dbReference type="EMBL" id="AWGA01000024">
    <property type="protein sequence ID" value="TEA27656.1"/>
    <property type="molecule type" value="Genomic_DNA"/>
</dbReference>
<dbReference type="GO" id="GO:0030145">
    <property type="term" value="F:manganese ion binding"/>
    <property type="evidence" value="ECO:0007669"/>
    <property type="project" value="UniProtKB-UniRule"/>
</dbReference>
<dbReference type="PANTHER" id="PTHR34990:SF1">
    <property type="entry name" value="UDP-2,3-DIACYLGLUCOSAMINE HYDROLASE"/>
    <property type="match status" value="1"/>
</dbReference>
<dbReference type="Pfam" id="PF00149">
    <property type="entry name" value="Metallophos"/>
    <property type="match status" value="1"/>
</dbReference>
<keyword evidence="2 10" id="KW-0444">Lipid biosynthesis</keyword>
<dbReference type="RefSeq" id="WP_024495627.1">
    <property type="nucleotide sequence ID" value="NZ_AWGA01000024.1"/>
</dbReference>
<keyword evidence="6 10" id="KW-0378">Hydrolase</keyword>
<comment type="cofactor">
    <cofactor evidence="10">
        <name>Mn(2+)</name>
        <dbReference type="ChEBI" id="CHEBI:29035"/>
    </cofactor>
    <text evidence="10">Binds 2 Mn(2+) ions per subunit in a binuclear metal center.</text>
</comment>
<dbReference type="CDD" id="cd07398">
    <property type="entry name" value="MPP_YbbF-LpxH"/>
    <property type="match status" value="1"/>
</dbReference>
<comment type="function">
    <text evidence="10">Hydrolyzes the pyrophosphate bond of UDP-2,3-diacylglucosamine to yield 2,3-diacylglucosamine 1-phosphate (lipid X) and UMP by catalyzing the attack of water at the alpha-P atom. Involved in the biosynthesis of lipid A, a phosphorylated glycolipid that anchors the lipopolysaccharide to the outer membrane of the cell.</text>
</comment>
<evidence type="ECO:0000256" key="6">
    <source>
        <dbReference type="ARBA" id="ARBA00022801"/>
    </source>
</evidence>
<keyword evidence="9 10" id="KW-0464">Manganese</keyword>
<evidence type="ECO:0000256" key="5">
    <source>
        <dbReference type="ARBA" id="ARBA00022723"/>
    </source>
</evidence>
<dbReference type="HAMAP" id="MF_00575">
    <property type="entry name" value="LpxH"/>
    <property type="match status" value="1"/>
</dbReference>
<feature type="binding site" evidence="10">
    <location>
        <position position="8"/>
    </location>
    <ligand>
        <name>Mn(2+)</name>
        <dbReference type="ChEBI" id="CHEBI:29035"/>
        <label>1</label>
    </ligand>
</feature>
<organism evidence="12 13">
    <name type="scientific">Candidatus Schmidhempelia bombi str. Bimp</name>
    <dbReference type="NCBI Taxonomy" id="1387197"/>
    <lineage>
        <taxon>Bacteria</taxon>
        <taxon>Pseudomonadati</taxon>
        <taxon>Pseudomonadota</taxon>
        <taxon>Gammaproteobacteria</taxon>
        <taxon>Orbales</taxon>
        <taxon>Orbaceae</taxon>
        <taxon>Candidatus Schmidhempelia</taxon>
    </lineage>
</organism>
<evidence type="ECO:0000256" key="1">
    <source>
        <dbReference type="ARBA" id="ARBA00022475"/>
    </source>
</evidence>
<dbReference type="AlphaFoldDB" id="A0AB94IDW4"/>
<evidence type="ECO:0000256" key="10">
    <source>
        <dbReference type="HAMAP-Rule" id="MF_00575"/>
    </source>
</evidence>
<comment type="similarity">
    <text evidence="10">Belongs to the LpxH family.</text>
</comment>
<feature type="binding site" evidence="10">
    <location>
        <position position="196"/>
    </location>
    <ligand>
        <name>Mn(2+)</name>
        <dbReference type="ChEBI" id="CHEBI:29035"/>
        <label>1</label>
    </ligand>
</feature>
<dbReference type="GO" id="GO:0009245">
    <property type="term" value="P:lipid A biosynthetic process"/>
    <property type="evidence" value="ECO:0007669"/>
    <property type="project" value="UniProtKB-UniRule"/>
</dbReference>
<dbReference type="Gene3D" id="3.60.21.10">
    <property type="match status" value="1"/>
</dbReference>
<dbReference type="Proteomes" id="UP000506160">
    <property type="component" value="Unassembled WGS sequence"/>
</dbReference>
<evidence type="ECO:0000313" key="12">
    <source>
        <dbReference type="EMBL" id="TEA27656.1"/>
    </source>
</evidence>
<keyword evidence="13" id="KW-1185">Reference proteome</keyword>
<comment type="pathway">
    <text evidence="10">Glycolipid biosynthesis; lipid IV(A) biosynthesis; lipid IV(A) from (3R)-3-hydroxytetradecanoyl-[acyl-carrier-protein] and UDP-N-acetyl-alpha-D-glucosamine: step 4/6.</text>
</comment>
<feature type="binding site" evidence="10">
    <location>
        <position position="194"/>
    </location>
    <ligand>
        <name>Mn(2+)</name>
        <dbReference type="ChEBI" id="CHEBI:29035"/>
        <label>2</label>
    </ligand>
</feature>
<evidence type="ECO:0000259" key="11">
    <source>
        <dbReference type="Pfam" id="PF00149"/>
    </source>
</evidence>